<gene>
    <name evidence="13" type="ORF">NCTC13159_04369</name>
</gene>
<evidence type="ECO:0000256" key="10">
    <source>
        <dbReference type="ARBA" id="ARBA00023200"/>
    </source>
</evidence>
<keyword evidence="5" id="KW-0433">Leucine-rich repeat</keyword>
<comment type="PTM">
    <text evidence="11">Ubiquitinated in the presence of host E1 ubiquitin-activating enzyme, E2 ubiquitin-conjugating enzyme and ubiquitin.</text>
</comment>
<proteinExistence type="inferred from homology"/>
<evidence type="ECO:0000256" key="5">
    <source>
        <dbReference type="ARBA" id="ARBA00022614"/>
    </source>
</evidence>
<evidence type="ECO:0000256" key="7">
    <source>
        <dbReference type="ARBA" id="ARBA00022737"/>
    </source>
</evidence>
<dbReference type="GO" id="GO:0005576">
    <property type="term" value="C:extracellular region"/>
    <property type="evidence" value="ECO:0007669"/>
    <property type="project" value="UniProtKB-SubCell"/>
</dbReference>
<dbReference type="Gene3D" id="3.80.10.10">
    <property type="entry name" value="Ribonuclease Inhibitor"/>
    <property type="match status" value="1"/>
</dbReference>
<dbReference type="PROSITE" id="PS52053">
    <property type="entry name" value="NEL"/>
    <property type="match status" value="1"/>
</dbReference>
<dbReference type="SMART" id="SM00364">
    <property type="entry name" value="LRR_BAC"/>
    <property type="match status" value="7"/>
</dbReference>
<dbReference type="Gene3D" id="1.20.58.90">
    <property type="match status" value="1"/>
</dbReference>
<dbReference type="GO" id="GO:0004842">
    <property type="term" value="F:ubiquitin-protein transferase activity"/>
    <property type="evidence" value="ECO:0007669"/>
    <property type="project" value="UniProtKB-UniRule"/>
</dbReference>
<dbReference type="Pfam" id="PF14496">
    <property type="entry name" value="NEL"/>
    <property type="match status" value="1"/>
</dbReference>
<feature type="domain" description="NEL" evidence="12">
    <location>
        <begin position="215"/>
        <end position="506"/>
    </location>
</feature>
<evidence type="ECO:0000313" key="13">
    <source>
        <dbReference type="EMBL" id="SUA92830.1"/>
    </source>
</evidence>
<dbReference type="InterPro" id="IPR051071">
    <property type="entry name" value="LRR-bact_E3_ubiq_ligases"/>
</dbReference>
<accession>A0AAJ4ZGF3</accession>
<dbReference type="InterPro" id="IPR029487">
    <property type="entry name" value="NEL_dom"/>
</dbReference>
<keyword evidence="7" id="KW-0677">Repeat</keyword>
<organism evidence="13 14">
    <name type="scientific">Pandoraea pulmonicola</name>
    <dbReference type="NCBI Taxonomy" id="93221"/>
    <lineage>
        <taxon>Bacteria</taxon>
        <taxon>Pseudomonadati</taxon>
        <taxon>Pseudomonadota</taxon>
        <taxon>Betaproteobacteria</taxon>
        <taxon>Burkholderiales</taxon>
        <taxon>Burkholderiaceae</taxon>
        <taxon>Pandoraea</taxon>
    </lineage>
</organism>
<evidence type="ECO:0000256" key="9">
    <source>
        <dbReference type="ARBA" id="ARBA00022843"/>
    </source>
</evidence>
<evidence type="ECO:0000259" key="12">
    <source>
        <dbReference type="PROSITE" id="PS52053"/>
    </source>
</evidence>
<dbReference type="EC" id="6.3.2.-" evidence="13"/>
<comment type="subcellular location">
    <subcellularLocation>
        <location evidence="1">Host cytoplasm</location>
    </subcellularLocation>
    <subcellularLocation>
        <location evidence="2">Secreted</location>
    </subcellularLocation>
</comment>
<name>A0AAJ4ZGF3_PANPU</name>
<dbReference type="SUPFAM" id="SSF52058">
    <property type="entry name" value="L domain-like"/>
    <property type="match status" value="1"/>
</dbReference>
<dbReference type="InterPro" id="IPR001611">
    <property type="entry name" value="Leu-rich_rpt"/>
</dbReference>
<evidence type="ECO:0000256" key="1">
    <source>
        <dbReference type="ARBA" id="ARBA00004192"/>
    </source>
</evidence>
<dbReference type="AlphaFoldDB" id="A0AAJ4ZGF3"/>
<keyword evidence="6 11" id="KW-0808">Transferase</keyword>
<comment type="similarity">
    <text evidence="3 11">Belongs to the LRR-containing bacterial E3 ligase family.</text>
</comment>
<dbReference type="InterPro" id="IPR032675">
    <property type="entry name" value="LRR_dom_sf"/>
</dbReference>
<dbReference type="Gene3D" id="1.20.1270.130">
    <property type="entry name" value="Shigella T3SS effector IpaH domain"/>
    <property type="match status" value="1"/>
</dbReference>
<sequence length="509" mass="56351">MTDGKLNLRKLQLYSLPELPAGLTELDVSGNDLTELPALPASLATLDASENQLTQLPALPAGLTTLAAATNLLTCLPALPAGLTALDVNCCDQLTELPPLPEGLTELHAGYGGLRHLPALPGSLTTINVSTNWLTELPLLPANLDALDTSDNKLSELPPSVFDLPHASLVLAEINPFSPAFLQQLLAVTSAPGYRGPRIRFSSTTGEVSIASARALPVAILDWFSNDEQAQLDQWQEHIEEAHAAEFFRFLDRLRESVNYNADFKAAVASWLSKLAQDRELRQLAILVAQAATERCEDRVTLTYNDLTKLSHARAVARGEYDARLAEIVDLGRGAFRLDALEKIAHKKAQALQQEEEEIEVHLAYQVQLRDRLKLPTDVANMGFFEFSRVTPQDLRNAEQEILAQESTEFPQYFLVEWAPWRQVLARLDPEGTERARQKLHDMLPAYDQEVAARQDSLGLPGDQETHAQIGVGIMKAQQLEVYKELTWEFLCKRGEEALMDRIMGTGKQ</sequence>
<evidence type="ECO:0000256" key="8">
    <source>
        <dbReference type="ARBA" id="ARBA00022786"/>
    </source>
</evidence>
<evidence type="ECO:0000256" key="6">
    <source>
        <dbReference type="ARBA" id="ARBA00022679"/>
    </source>
</evidence>
<dbReference type="EMBL" id="UGSJ01000001">
    <property type="protein sequence ID" value="SUA92830.1"/>
    <property type="molecule type" value="Genomic_DNA"/>
</dbReference>
<feature type="active site" description="Glycyl thioester intermediate" evidence="11">
    <location>
        <position position="296"/>
    </location>
</feature>
<evidence type="ECO:0000256" key="4">
    <source>
        <dbReference type="ARBA" id="ARBA00022525"/>
    </source>
</evidence>
<keyword evidence="10 11" id="KW-1035">Host cytoplasm</keyword>
<evidence type="ECO:0000313" key="14">
    <source>
        <dbReference type="Proteomes" id="UP000254589"/>
    </source>
</evidence>
<keyword evidence="9 11" id="KW-0832">Ubl conjugation</keyword>
<protein>
    <submittedName>
        <fullName evidence="13">Probable E3 ubiquitin-protein ligase ipaH4.5</fullName>
        <ecNumber evidence="13">6.3.2.-</ecNumber>
    </submittedName>
</protein>
<dbReference type="PANTHER" id="PTHR47114">
    <property type="match status" value="1"/>
</dbReference>
<reference evidence="13 14" key="1">
    <citation type="submission" date="2018-06" db="EMBL/GenBank/DDBJ databases">
        <authorList>
            <consortium name="Pathogen Informatics"/>
            <person name="Doyle S."/>
        </authorList>
    </citation>
    <scope>NUCLEOTIDE SEQUENCE [LARGE SCALE GENOMIC DNA]</scope>
    <source>
        <strain evidence="13 14">NCTC13159</strain>
    </source>
</reference>
<keyword evidence="4 11" id="KW-0964">Secreted</keyword>
<evidence type="ECO:0000256" key="3">
    <source>
        <dbReference type="ARBA" id="ARBA00009868"/>
    </source>
</evidence>
<dbReference type="GO" id="GO:0016567">
    <property type="term" value="P:protein ubiquitination"/>
    <property type="evidence" value="ECO:0007669"/>
    <property type="project" value="InterPro"/>
</dbReference>
<dbReference type="GO" id="GO:0030430">
    <property type="term" value="C:host cell cytoplasm"/>
    <property type="evidence" value="ECO:0007669"/>
    <property type="project" value="UniProtKB-SubCell"/>
</dbReference>
<dbReference type="PANTHER" id="PTHR47114:SF2">
    <property type="entry name" value="OLIGODENDROCYTE-MYELIN GLYCOPROTEIN"/>
    <property type="match status" value="1"/>
</dbReference>
<evidence type="ECO:0000256" key="11">
    <source>
        <dbReference type="PROSITE-ProRule" id="PRU01398"/>
    </source>
</evidence>
<dbReference type="Gene3D" id="1.20.58.360">
    <property type="entry name" value="Shigella T3SS effector IpaH defines"/>
    <property type="match status" value="1"/>
</dbReference>
<keyword evidence="8 11" id="KW-0833">Ubl conjugation pathway</keyword>
<dbReference type="Proteomes" id="UP000254589">
    <property type="component" value="Unassembled WGS sequence"/>
</dbReference>
<comment type="caution">
    <text evidence="13">The sequence shown here is derived from an EMBL/GenBank/DDBJ whole genome shotgun (WGS) entry which is preliminary data.</text>
</comment>
<evidence type="ECO:0000256" key="2">
    <source>
        <dbReference type="ARBA" id="ARBA00004613"/>
    </source>
</evidence>
<dbReference type="PROSITE" id="PS51450">
    <property type="entry name" value="LRR"/>
    <property type="match status" value="1"/>
</dbReference>